<dbReference type="AlphaFoldDB" id="A0A6G4VA60"/>
<feature type="domain" description="Hydantoinase/oxoprolinase N-terminal" evidence="2">
    <location>
        <begin position="6"/>
        <end position="182"/>
    </location>
</feature>
<reference evidence="4 5" key="1">
    <citation type="submission" date="2020-02" db="EMBL/GenBank/DDBJ databases">
        <title>Whole-genome analyses of novel actinobacteria.</title>
        <authorList>
            <person name="Sahin N."/>
            <person name="Gencbay T."/>
        </authorList>
    </citation>
    <scope>NUCLEOTIDE SEQUENCE [LARGE SCALE GENOMIC DNA]</scope>
    <source>
        <strain evidence="4 5">HC44</strain>
    </source>
</reference>
<sequence>MSRTVRIGVDVGGTFTDLLLHDPRRGLIWPGKLPTTPHAPNEAITAGIARLLEETSTAPGDVAGIVHGTTLVTNTLLERTGAVVGLLTTSGFSDSLEMGRETRFDTTDLLARPAQPLVPRHLRRGVPGRIAADGSELQPLEKRAVLAAVRDLVDQGVEALAVALMHSYRDAGHEHRVRDLVARAHPGLPVTLSSAVAPVIGEYERAGTACLNAYVQPLMSRYLDDLRDDLTAMGIDAPLRIMLSGGGVTTLEDAKRFPVRLLESGPAAGAIAAAAVARTLGEQDVVSFDMGGTTAKIAVVQGGRPRLTHDFEAGRVDKFKPGSGLPVRLTVVDMIEIGSGGGSIAAPDALGLLKVGPRSAGSVPGPVAYGRGGERPTVTDADLLLGCLDAENFLGGEMRLRTREAHKALTREVAGPLGLDTADAAAGIVEVVTESMAAAARMHLSEQGKDPADFALLAFGGAGPAHAYGLAKSLKMPRVIVPMRAGVMSACGLLAAAPTVDEVRSLPSPLADVDWDQVAALYDEMTSRATETLQPGDPQLVRVRRSADMRYLGQGFEIEVSVPEQDLGPTGLGRIRTAFDSTYRAVFGRSLDGAVEVVNWRLSMQLPGHELSAEGGHARRGEASRGVRSVYFPGHGLLEATVWNRYELTPGTELAGPAIFEERESSCSFGPDCRIRVTDDLTLVVEVDRA</sequence>
<dbReference type="InterPro" id="IPR043129">
    <property type="entry name" value="ATPase_NBD"/>
</dbReference>
<organism evidence="4 5">
    <name type="scientific">Streptomyces scabichelini</name>
    <dbReference type="NCBI Taxonomy" id="2711217"/>
    <lineage>
        <taxon>Bacteria</taxon>
        <taxon>Bacillati</taxon>
        <taxon>Actinomycetota</taxon>
        <taxon>Actinomycetes</taxon>
        <taxon>Kitasatosporales</taxon>
        <taxon>Streptomycetaceae</taxon>
        <taxon>Streptomyces</taxon>
    </lineage>
</organism>
<dbReference type="InterPro" id="IPR002821">
    <property type="entry name" value="Hydantoinase_A"/>
</dbReference>
<dbReference type="SUPFAM" id="SSF53067">
    <property type="entry name" value="Actin-like ATPase domain"/>
    <property type="match status" value="1"/>
</dbReference>
<gene>
    <name evidence="4" type="ORF">G5C60_26055</name>
</gene>
<dbReference type="PANTHER" id="PTHR11365:SF23">
    <property type="entry name" value="HYPOTHETICAL 5-OXOPROLINASE (EUROFUNG)-RELATED"/>
    <property type="match status" value="1"/>
</dbReference>
<dbReference type="PANTHER" id="PTHR11365">
    <property type="entry name" value="5-OXOPROLINASE RELATED"/>
    <property type="match status" value="1"/>
</dbReference>
<dbReference type="InterPro" id="IPR045079">
    <property type="entry name" value="Oxoprolinase-like"/>
</dbReference>
<evidence type="ECO:0000259" key="2">
    <source>
        <dbReference type="Pfam" id="PF05378"/>
    </source>
</evidence>
<feature type="domain" description="Acetophenone carboxylase-like C-terminal" evidence="3">
    <location>
        <begin position="517"/>
        <end position="663"/>
    </location>
</feature>
<dbReference type="EMBL" id="JAAKZY010000089">
    <property type="protein sequence ID" value="NGO10969.1"/>
    <property type="molecule type" value="Genomic_DNA"/>
</dbReference>
<dbReference type="Gene3D" id="3.30.420.40">
    <property type="match status" value="1"/>
</dbReference>
<dbReference type="GO" id="GO:0006749">
    <property type="term" value="P:glutathione metabolic process"/>
    <property type="evidence" value="ECO:0007669"/>
    <property type="project" value="TreeGrafter"/>
</dbReference>
<evidence type="ECO:0000313" key="5">
    <source>
        <dbReference type="Proteomes" id="UP000472335"/>
    </source>
</evidence>
<evidence type="ECO:0000259" key="3">
    <source>
        <dbReference type="Pfam" id="PF19278"/>
    </source>
</evidence>
<feature type="domain" description="Hydantoinase A/oxoprolinase" evidence="1">
    <location>
        <begin position="205"/>
        <end position="499"/>
    </location>
</feature>
<comment type="caution">
    <text evidence="4">The sequence shown here is derived from an EMBL/GenBank/DDBJ whole genome shotgun (WGS) entry which is preliminary data.</text>
</comment>
<dbReference type="Pfam" id="PF01968">
    <property type="entry name" value="Hydantoinase_A"/>
    <property type="match status" value="1"/>
</dbReference>
<dbReference type="InterPro" id="IPR008040">
    <property type="entry name" value="Hydant_A_N"/>
</dbReference>
<protein>
    <submittedName>
        <fullName evidence="4">Hydantoinase/oxoprolinase family protein</fullName>
    </submittedName>
</protein>
<evidence type="ECO:0000259" key="1">
    <source>
        <dbReference type="Pfam" id="PF01968"/>
    </source>
</evidence>
<accession>A0A6G4VA60</accession>
<name>A0A6G4VA60_9ACTN</name>
<proteinExistence type="predicted"/>
<dbReference type="Pfam" id="PF05378">
    <property type="entry name" value="Hydant_A_N"/>
    <property type="match status" value="1"/>
</dbReference>
<dbReference type="RefSeq" id="WP_165263348.1">
    <property type="nucleotide sequence ID" value="NZ_JAAKZY010000089.1"/>
</dbReference>
<dbReference type="Proteomes" id="UP000472335">
    <property type="component" value="Unassembled WGS sequence"/>
</dbReference>
<dbReference type="Pfam" id="PF19278">
    <property type="entry name" value="Hydant_A_C"/>
    <property type="match status" value="1"/>
</dbReference>
<dbReference type="GO" id="GO:0017168">
    <property type="term" value="F:5-oxoprolinase (ATP-hydrolyzing) activity"/>
    <property type="evidence" value="ECO:0007669"/>
    <property type="project" value="TreeGrafter"/>
</dbReference>
<evidence type="ECO:0000313" key="4">
    <source>
        <dbReference type="EMBL" id="NGO10969.1"/>
    </source>
</evidence>
<keyword evidence="5" id="KW-1185">Reference proteome</keyword>
<dbReference type="GO" id="GO:0005829">
    <property type="term" value="C:cytosol"/>
    <property type="evidence" value="ECO:0007669"/>
    <property type="project" value="TreeGrafter"/>
</dbReference>
<dbReference type="InterPro" id="IPR049517">
    <property type="entry name" value="ACX-like_C"/>
</dbReference>